<dbReference type="InterPro" id="IPR016163">
    <property type="entry name" value="Ald_DH_C"/>
</dbReference>
<gene>
    <name evidence="4" type="ORF">FQP89_03780</name>
</gene>
<dbReference type="GO" id="GO:0009450">
    <property type="term" value="P:gamma-aminobutyric acid catabolic process"/>
    <property type="evidence" value="ECO:0007669"/>
    <property type="project" value="TreeGrafter"/>
</dbReference>
<evidence type="ECO:0000313" key="4">
    <source>
        <dbReference type="EMBL" id="TVU92257.1"/>
    </source>
</evidence>
<dbReference type="RefSeq" id="WP_144809969.1">
    <property type="nucleotide sequence ID" value="NZ_VNFE01000001.1"/>
</dbReference>
<dbReference type="InterPro" id="IPR015590">
    <property type="entry name" value="Aldehyde_DH_dom"/>
</dbReference>
<dbReference type="EMBL" id="VNFE01000001">
    <property type="protein sequence ID" value="TVU92257.1"/>
    <property type="molecule type" value="Genomic_DNA"/>
</dbReference>
<sequence length="476" mass="51701">MYPDLCLYIDGQFVEGSGERNQSVTNPASGDVLGKLPQADESDLDFALQSAERAFKSWRYTPAIERSEVLRKVALLIRERAQETGHVLTLEQGKPLGEAIGEVMSCAEHAEWHAEECRRIYGRIIPSRKYDVQQTVLHEPIGVCVAFSPWNFPFSQAFRKIVAAIGAGCSIILKGSSDTPASVLLMARMFHDAGLPKGVFNVVSGDSGMISDYLIKSPIVRKISFTGSTPVGRKLAALAGAHMKRCTMELGGHAPVIVCDDADIDDAVDHLVAFKFRNAGQICICPTRFFVQRGVYEKFVSRFVEKTQKIKVGGGTDESTTMGPLAQARRVTEMEQFVEDARQQGANVLEGGYALSGTGNFFAPTVITDIPRTAKLMREEPFGPIAGIVPFNEIPEALEWANSLSFGLASYAYTTSLANSHAITHGLEAGMVSINHIGLALAETPFGGIKESGYGREGGSETFEGYLTTKFVSQKN</sequence>
<dbReference type="InterPro" id="IPR016162">
    <property type="entry name" value="Ald_DH_N"/>
</dbReference>
<dbReference type="CDD" id="cd07103">
    <property type="entry name" value="ALDH_F5_SSADH_GabD"/>
    <property type="match status" value="1"/>
</dbReference>
<dbReference type="InterPro" id="IPR016160">
    <property type="entry name" value="Ald_DH_CS_CYS"/>
</dbReference>
<dbReference type="PANTHER" id="PTHR43353">
    <property type="entry name" value="SUCCINATE-SEMIALDEHYDE DEHYDROGENASE, MITOCHONDRIAL"/>
    <property type="match status" value="1"/>
</dbReference>
<dbReference type="Gene3D" id="3.40.309.10">
    <property type="entry name" value="Aldehyde Dehydrogenase, Chain A, domain 2"/>
    <property type="match status" value="1"/>
</dbReference>
<name>A0A558JF45_9GAMM</name>
<dbReference type="PANTHER" id="PTHR43353:SF5">
    <property type="entry name" value="SUCCINATE-SEMIALDEHYDE DEHYDROGENASE, MITOCHONDRIAL"/>
    <property type="match status" value="1"/>
</dbReference>
<feature type="domain" description="Aldehyde dehydrogenase" evidence="3">
    <location>
        <begin position="13"/>
        <end position="472"/>
    </location>
</feature>
<dbReference type="Pfam" id="PF00171">
    <property type="entry name" value="Aldedh"/>
    <property type="match status" value="1"/>
</dbReference>
<dbReference type="SUPFAM" id="SSF53720">
    <property type="entry name" value="ALDH-like"/>
    <property type="match status" value="1"/>
</dbReference>
<dbReference type="AlphaFoldDB" id="A0A558JF45"/>
<reference evidence="4 5" key="1">
    <citation type="submission" date="2019-07" db="EMBL/GenBank/DDBJ databases">
        <title>Diversity of Bacteria from Kongsfjorden, Arctic.</title>
        <authorList>
            <person name="Yu Y."/>
        </authorList>
    </citation>
    <scope>NUCLEOTIDE SEQUENCE [LARGE SCALE GENOMIC DNA]</scope>
    <source>
        <strain evidence="4 5">SM1922</strain>
    </source>
</reference>
<evidence type="ECO:0000259" key="3">
    <source>
        <dbReference type="Pfam" id="PF00171"/>
    </source>
</evidence>
<dbReference type="FunFam" id="3.40.605.10:FF:000033">
    <property type="entry name" value="NAD-dependent succinate-semialdehyde dehydrogenase"/>
    <property type="match status" value="1"/>
</dbReference>
<dbReference type="Gene3D" id="3.40.605.10">
    <property type="entry name" value="Aldehyde Dehydrogenase, Chain A, domain 1"/>
    <property type="match status" value="1"/>
</dbReference>
<evidence type="ECO:0000256" key="2">
    <source>
        <dbReference type="ARBA" id="ARBA00023002"/>
    </source>
</evidence>
<dbReference type="InterPro" id="IPR016161">
    <property type="entry name" value="Ald_DH/histidinol_DH"/>
</dbReference>
<comment type="similarity">
    <text evidence="1">Belongs to the aldehyde dehydrogenase family.</text>
</comment>
<dbReference type="GO" id="GO:0004777">
    <property type="term" value="F:succinate-semialdehyde dehydrogenase (NAD+) activity"/>
    <property type="evidence" value="ECO:0007669"/>
    <property type="project" value="TreeGrafter"/>
</dbReference>
<proteinExistence type="inferred from homology"/>
<dbReference type="FunFam" id="3.40.309.10:FF:000004">
    <property type="entry name" value="Succinate-semialdehyde dehydrogenase I"/>
    <property type="match status" value="1"/>
</dbReference>
<evidence type="ECO:0000256" key="1">
    <source>
        <dbReference type="ARBA" id="ARBA00009986"/>
    </source>
</evidence>
<dbReference type="Proteomes" id="UP000317288">
    <property type="component" value="Unassembled WGS sequence"/>
</dbReference>
<keyword evidence="2" id="KW-0560">Oxidoreductase</keyword>
<protein>
    <submittedName>
        <fullName evidence="4">NAD-dependent succinate-semialdehyde dehydrogenase</fullName>
    </submittedName>
</protein>
<comment type="caution">
    <text evidence="4">The sequence shown here is derived from an EMBL/GenBank/DDBJ whole genome shotgun (WGS) entry which is preliminary data.</text>
</comment>
<organism evidence="4 5">
    <name type="scientific">Vreelandella titanicae</name>
    <dbReference type="NCBI Taxonomy" id="664683"/>
    <lineage>
        <taxon>Bacteria</taxon>
        <taxon>Pseudomonadati</taxon>
        <taxon>Pseudomonadota</taxon>
        <taxon>Gammaproteobacteria</taxon>
        <taxon>Oceanospirillales</taxon>
        <taxon>Halomonadaceae</taxon>
        <taxon>Vreelandella</taxon>
    </lineage>
</organism>
<evidence type="ECO:0000313" key="5">
    <source>
        <dbReference type="Proteomes" id="UP000317288"/>
    </source>
</evidence>
<dbReference type="PROSITE" id="PS00070">
    <property type="entry name" value="ALDEHYDE_DEHYDR_CYS"/>
    <property type="match status" value="1"/>
</dbReference>
<dbReference type="InterPro" id="IPR050740">
    <property type="entry name" value="Aldehyde_DH_Superfamily"/>
</dbReference>
<accession>A0A558JF45</accession>